<evidence type="ECO:0000256" key="4">
    <source>
        <dbReference type="ARBA" id="ARBA00022989"/>
    </source>
</evidence>
<keyword evidence="4 6" id="KW-1133">Transmembrane helix</keyword>
<dbReference type="RefSeq" id="WP_020914054.1">
    <property type="nucleotide sequence ID" value="NC_011566.1"/>
</dbReference>
<dbReference type="GO" id="GO:0009055">
    <property type="term" value="F:electron transfer activity"/>
    <property type="evidence" value="ECO:0007669"/>
    <property type="project" value="InterPro"/>
</dbReference>
<evidence type="ECO:0000313" key="8">
    <source>
        <dbReference type="EMBL" id="ACJ30713.1"/>
    </source>
</evidence>
<evidence type="ECO:0000256" key="6">
    <source>
        <dbReference type="SAM" id="Phobius"/>
    </source>
</evidence>
<evidence type="ECO:0000256" key="3">
    <source>
        <dbReference type="ARBA" id="ARBA00022692"/>
    </source>
</evidence>
<dbReference type="STRING" id="225849.swp_4045"/>
<dbReference type="Pfam" id="PF01292">
    <property type="entry name" value="Ni_hydr_CYTB"/>
    <property type="match status" value="1"/>
</dbReference>
<sequence length="176" mass="19577">MAKSRLRKLLSVFAARQHIMIIVSVAYLIVTSGWILIGRSLRSNASFWDLSHVYLGLFAAFLAASFLITTCLKGKWRQYFPWLIADFSQLKSDLQGLVKGKLPIAGGRGLFSIVEGLGLLIFLAVGLTGVLWFLTQGTTDALMWRSYHTVCAKGFIGFIVVHVIFAGLHLLDFIRN</sequence>
<dbReference type="eggNOG" id="ENOG5032QDR">
    <property type="taxonomic scope" value="Bacteria"/>
</dbReference>
<comment type="subcellular location">
    <subcellularLocation>
        <location evidence="1">Cell membrane</location>
        <topology evidence="1">Multi-pass membrane protein</topology>
    </subcellularLocation>
</comment>
<dbReference type="KEGG" id="swp:swp_4045"/>
<dbReference type="SUPFAM" id="SSF81342">
    <property type="entry name" value="Transmembrane di-heme cytochromes"/>
    <property type="match status" value="1"/>
</dbReference>
<protein>
    <recommendedName>
        <fullName evidence="7">Cytochrome b561 bacterial/Ni-hydrogenase domain-containing protein</fullName>
    </recommendedName>
</protein>
<feature type="transmembrane region" description="Helical" evidence="6">
    <location>
        <begin position="154"/>
        <end position="174"/>
    </location>
</feature>
<dbReference type="GO" id="GO:0005886">
    <property type="term" value="C:plasma membrane"/>
    <property type="evidence" value="ECO:0007669"/>
    <property type="project" value="UniProtKB-SubCell"/>
</dbReference>
<feature type="domain" description="Cytochrome b561 bacterial/Ni-hydrogenase" evidence="7">
    <location>
        <begin position="16"/>
        <end position="169"/>
    </location>
</feature>
<dbReference type="HOGENOM" id="CLU_1524127_0_0_6"/>
<dbReference type="EMBL" id="CP000472">
    <property type="protein sequence ID" value="ACJ30713.1"/>
    <property type="molecule type" value="Genomic_DNA"/>
</dbReference>
<organism evidence="8 9">
    <name type="scientific">Shewanella piezotolerans (strain WP3 / JCM 13877)</name>
    <dbReference type="NCBI Taxonomy" id="225849"/>
    <lineage>
        <taxon>Bacteria</taxon>
        <taxon>Pseudomonadati</taxon>
        <taxon>Pseudomonadota</taxon>
        <taxon>Gammaproteobacteria</taxon>
        <taxon>Alteromonadales</taxon>
        <taxon>Shewanellaceae</taxon>
        <taxon>Shewanella</taxon>
    </lineage>
</organism>
<keyword evidence="5 6" id="KW-0472">Membrane</keyword>
<evidence type="ECO:0000256" key="2">
    <source>
        <dbReference type="ARBA" id="ARBA00022475"/>
    </source>
</evidence>
<evidence type="ECO:0000256" key="5">
    <source>
        <dbReference type="ARBA" id="ARBA00023136"/>
    </source>
</evidence>
<dbReference type="Gene3D" id="1.20.950.20">
    <property type="entry name" value="Transmembrane di-heme cytochromes, Chain C"/>
    <property type="match status" value="1"/>
</dbReference>
<evidence type="ECO:0000313" key="9">
    <source>
        <dbReference type="Proteomes" id="UP000000753"/>
    </source>
</evidence>
<feature type="transmembrane region" description="Helical" evidence="6">
    <location>
        <begin position="21"/>
        <end position="41"/>
    </location>
</feature>
<dbReference type="AlphaFoldDB" id="B8CST7"/>
<feature type="transmembrane region" description="Helical" evidence="6">
    <location>
        <begin position="109"/>
        <end position="134"/>
    </location>
</feature>
<evidence type="ECO:0000259" key="7">
    <source>
        <dbReference type="Pfam" id="PF01292"/>
    </source>
</evidence>
<reference evidence="8 9" key="1">
    <citation type="journal article" date="2008" name="PLoS ONE">
        <title>Environmental adaptation: genomic analysis of the piezotolerant and psychrotolerant deep-sea iron reducing bacterium Shewanella piezotolerans WP3.</title>
        <authorList>
            <person name="Wang F."/>
            <person name="Wang J."/>
            <person name="Jian H."/>
            <person name="Zhang B."/>
            <person name="Li S."/>
            <person name="Wang F."/>
            <person name="Zeng X."/>
            <person name="Gao L."/>
            <person name="Bartlett D.H."/>
            <person name="Yu J."/>
            <person name="Hu S."/>
            <person name="Xiao X."/>
        </authorList>
    </citation>
    <scope>NUCLEOTIDE SEQUENCE [LARGE SCALE GENOMIC DNA]</scope>
    <source>
        <strain evidence="9">WP3 / JCM 13877</strain>
    </source>
</reference>
<keyword evidence="9" id="KW-1185">Reference proteome</keyword>
<dbReference type="InterPro" id="IPR011577">
    <property type="entry name" value="Cyt_b561_bac/Ni-Hgenase"/>
</dbReference>
<dbReference type="GO" id="GO:0022904">
    <property type="term" value="P:respiratory electron transport chain"/>
    <property type="evidence" value="ECO:0007669"/>
    <property type="project" value="InterPro"/>
</dbReference>
<dbReference type="OrthoDB" id="6265126at2"/>
<proteinExistence type="predicted"/>
<gene>
    <name evidence="8" type="ordered locus">swp_4045</name>
</gene>
<accession>B8CST7</accession>
<dbReference type="Proteomes" id="UP000000753">
    <property type="component" value="Chromosome"/>
</dbReference>
<keyword evidence="2" id="KW-1003">Cell membrane</keyword>
<dbReference type="InterPro" id="IPR016174">
    <property type="entry name" value="Di-haem_cyt_TM"/>
</dbReference>
<keyword evidence="3 6" id="KW-0812">Transmembrane</keyword>
<feature type="transmembrane region" description="Helical" evidence="6">
    <location>
        <begin position="53"/>
        <end position="72"/>
    </location>
</feature>
<evidence type="ECO:0000256" key="1">
    <source>
        <dbReference type="ARBA" id="ARBA00004651"/>
    </source>
</evidence>
<name>B8CST7_SHEPW</name>